<evidence type="ECO:0000313" key="1">
    <source>
        <dbReference type="EMBL" id="QQQ44118.1"/>
    </source>
</evidence>
<dbReference type="AlphaFoldDB" id="A0ABD7C848"/>
<dbReference type="EMBL" id="CP067993">
    <property type="protein sequence ID" value="QQQ44118.1"/>
    <property type="molecule type" value="Genomic_DNA"/>
</dbReference>
<protein>
    <submittedName>
        <fullName evidence="1">Uncharacterized protein</fullName>
    </submittedName>
</protein>
<name>A0ABD7C848_STEMA</name>
<evidence type="ECO:0000313" key="2">
    <source>
        <dbReference type="Proteomes" id="UP000596095"/>
    </source>
</evidence>
<organism evidence="1 2">
    <name type="scientific">Stenotrophomonas maltophilia</name>
    <name type="common">Pseudomonas maltophilia</name>
    <name type="synonym">Xanthomonas maltophilia</name>
    <dbReference type="NCBI Taxonomy" id="40324"/>
    <lineage>
        <taxon>Bacteria</taxon>
        <taxon>Pseudomonadati</taxon>
        <taxon>Pseudomonadota</taxon>
        <taxon>Gammaproteobacteria</taxon>
        <taxon>Lysobacterales</taxon>
        <taxon>Lysobacteraceae</taxon>
        <taxon>Stenotrophomonas</taxon>
        <taxon>Stenotrophomonas maltophilia group</taxon>
    </lineage>
</organism>
<proteinExistence type="predicted"/>
<dbReference type="Proteomes" id="UP000596095">
    <property type="component" value="Chromosome"/>
</dbReference>
<gene>
    <name evidence="1" type="ORF">JJL50_08880</name>
</gene>
<sequence>MSAAHAAHANHSNAQRAAAAAGIVARAGRRWGLLPYQVIAAASFAANAVLRQGKSAAGAVSAVRSAARAQGGAA</sequence>
<reference evidence="1 2" key="1">
    <citation type="submission" date="2021-01" db="EMBL/GenBank/DDBJ databases">
        <title>Genome Characterization of a novel Stenotrophomonas isolate with high keratinase activity.</title>
        <authorList>
            <person name="Cao Z.-J."/>
        </authorList>
    </citation>
    <scope>NUCLEOTIDE SEQUENCE [LARGE SCALE GENOMIC DNA]</scope>
    <source>
        <strain evidence="1 2">DHHJ</strain>
    </source>
</reference>
<dbReference type="RefSeq" id="WP_201118920.1">
    <property type="nucleotide sequence ID" value="NZ_CP067993.1"/>
</dbReference>
<accession>A0ABD7C848</accession>